<feature type="compositionally biased region" description="Polar residues" evidence="3">
    <location>
        <begin position="537"/>
        <end position="548"/>
    </location>
</feature>
<feature type="region of interest" description="Disordered" evidence="3">
    <location>
        <begin position="925"/>
        <end position="944"/>
    </location>
</feature>
<feature type="compositionally biased region" description="Polar residues" evidence="3">
    <location>
        <begin position="496"/>
        <end position="518"/>
    </location>
</feature>
<feature type="compositionally biased region" description="Basic and acidic residues" evidence="3">
    <location>
        <begin position="212"/>
        <end position="233"/>
    </location>
</feature>
<feature type="compositionally biased region" description="Basic and acidic residues" evidence="3">
    <location>
        <begin position="479"/>
        <end position="495"/>
    </location>
</feature>
<feature type="compositionally biased region" description="Polar residues" evidence="3">
    <location>
        <begin position="434"/>
        <end position="444"/>
    </location>
</feature>
<feature type="compositionally biased region" description="Polar residues" evidence="3">
    <location>
        <begin position="395"/>
        <end position="412"/>
    </location>
</feature>
<feature type="compositionally biased region" description="Polar residues" evidence="3">
    <location>
        <begin position="58"/>
        <end position="95"/>
    </location>
</feature>
<evidence type="ECO:0000256" key="2">
    <source>
        <dbReference type="PROSITE-ProRule" id="PRU00332"/>
    </source>
</evidence>
<dbReference type="GO" id="GO:0005829">
    <property type="term" value="C:cytosol"/>
    <property type="evidence" value="ECO:0007669"/>
    <property type="project" value="TreeGrafter"/>
</dbReference>
<feature type="region of interest" description="Disordered" evidence="3">
    <location>
        <begin position="1139"/>
        <end position="1169"/>
    </location>
</feature>
<feature type="compositionally biased region" description="Low complexity" evidence="3">
    <location>
        <begin position="568"/>
        <end position="577"/>
    </location>
</feature>
<feature type="compositionally biased region" description="Basic and acidic residues" evidence="3">
    <location>
        <begin position="118"/>
        <end position="132"/>
    </location>
</feature>
<comment type="caution">
    <text evidence="5">The sequence shown here is derived from an EMBL/GenBank/DDBJ whole genome shotgun (WGS) entry which is preliminary data.</text>
</comment>
<dbReference type="Gene3D" id="1.10.10.10">
    <property type="entry name" value="Winged helix-like DNA-binding domain superfamily/Winged helix DNA-binding domain"/>
    <property type="match status" value="1"/>
</dbReference>
<feature type="compositionally biased region" description="Polar residues" evidence="3">
    <location>
        <begin position="586"/>
        <end position="604"/>
    </location>
</feature>
<evidence type="ECO:0000313" key="5">
    <source>
        <dbReference type="EMBL" id="KAK6335562.1"/>
    </source>
</evidence>
<dbReference type="Pfam" id="PF21071">
    <property type="entry name" value="LARP1_HEAT"/>
    <property type="match status" value="1"/>
</dbReference>
<dbReference type="SMART" id="SM00684">
    <property type="entry name" value="DM15"/>
    <property type="match status" value="2"/>
</dbReference>
<feature type="compositionally biased region" description="Basic and acidic residues" evidence="3">
    <location>
        <begin position="925"/>
        <end position="937"/>
    </location>
</feature>
<dbReference type="CDD" id="cd07323">
    <property type="entry name" value="LAM"/>
    <property type="match status" value="1"/>
</dbReference>
<dbReference type="InterPro" id="IPR045180">
    <property type="entry name" value="La_dom_prot"/>
</dbReference>
<feature type="compositionally biased region" description="Polar residues" evidence="3">
    <location>
        <begin position="177"/>
        <end position="188"/>
    </location>
</feature>
<feature type="domain" description="HTH La-type RNA-binding" evidence="4">
    <location>
        <begin position="645"/>
        <end position="736"/>
    </location>
</feature>
<sequence length="1169" mass="129452">MTTAAPMEPKKPAFSYAAAASGKSKPSSSGLSTPDEIRKSEGATPVDSKKDVPDLSKLNINVESSATPKDSSSIHSEQLSGAASSSTKGTDSLSAQEDDSRSNVSGQEATGSTAGNDDDSKSGKEGGPDAKAKFRTQNLVDAPIPKDNPWLRRKEAYDRTKALQAETKKPEPPTMNGVASNDKGSQTNNDRRHSRQKSNLPENRPAHQNGSGRRDGASPPEKRGPADGVKDIPKSASPGDDSSRNPRPTGRNPKTQQDETVSRDVSSPPVPPSMTDTSLWPTPEVAQDEEKREKREREEKEKEREKPTTGARPAKEKWVTMAVTPNIIYDTPLPTRGSRGQRGGRTDRGGRPGAPSSRPAGDTDASTTPTDTASASSFDKSRGPQAQPEQRGAQAVTSDTRSRRPTNASTPPAESAGVESVARKDSFEVKKDVNSQSVADANKSNVEDPSQKERKLSQQTQEDGTFVGQGVLPPSALRPKSDKNSTFHSTRDQNAPHRTSFSYSNKQENDQSNSSHASHMSRDRPSGRGNFRGGRGDSNSFVNHSNSRFAGGNSIRHHSPPSQINTNPHQPRQSSQYPPSPSTPQTGRSYRQNSRSHGVQQSQQYGKYAVQNGYPPQSPFVQSPSYYPYYNTRNGVNQGVPMNPDYEFTAAVQNVINQLNYYFSFDNMVKDTYLRSHMDSQGWIYLEVIANFRKVKEMTKDNKNIVREACIQSPEVEFRGFHPDGRERLRSARNPTEWVLKYADRDESCRHDGPNWDARFTHPQPQYMGSATGPNPYPVYFPAPNMPPMPVAGPADQQFAGYSSYPQPSPMVPSFVPGQDFVPENGAAYGNGFMPAYQPYMQGPEVPPTNGPPVDENAVQNDKFRGPHKKYPTVDEFADEDISQVVLVLRKNLTEATSQENDGTTGPNIMVTNQLNDALIKLEQSNESRSEANKSKDNNNAQNNEDHLVKFCPTSPKLGPSSVPHKSNSEFGWFVAPVSPEEPTQTPTVTSFSLYSYPRFKNRVLKRREDGFASPHELDILYRFFSHFLRKHFNLNMYNEFKSLALEDYHVGRTSGVDYLYKFHVVKIQEFPTPDLFFQDFAIFASDQNHEKPPYDKRMVDAVGYNKNITFSTKTRLGRFMQEKNKNFQIWPIVANHHGHHSHHHYGGNHNNHGHQNTGHASSGSAGRN</sequence>
<evidence type="ECO:0000256" key="1">
    <source>
        <dbReference type="ARBA" id="ARBA00022884"/>
    </source>
</evidence>
<keyword evidence="6" id="KW-1185">Reference proteome</keyword>
<organism evidence="5 6">
    <name type="scientific">Orbilia brochopaga</name>
    <dbReference type="NCBI Taxonomy" id="3140254"/>
    <lineage>
        <taxon>Eukaryota</taxon>
        <taxon>Fungi</taxon>
        <taxon>Dikarya</taxon>
        <taxon>Ascomycota</taxon>
        <taxon>Pezizomycotina</taxon>
        <taxon>Orbiliomycetes</taxon>
        <taxon>Orbiliales</taxon>
        <taxon>Orbiliaceae</taxon>
        <taxon>Orbilia</taxon>
    </lineage>
</organism>
<keyword evidence="1 2" id="KW-0694">RNA-binding</keyword>
<dbReference type="Proteomes" id="UP001375240">
    <property type="component" value="Unassembled WGS sequence"/>
</dbReference>
<dbReference type="GO" id="GO:0048255">
    <property type="term" value="P:mRNA stabilization"/>
    <property type="evidence" value="ECO:0007669"/>
    <property type="project" value="InterPro"/>
</dbReference>
<dbReference type="GO" id="GO:0045727">
    <property type="term" value="P:positive regulation of translation"/>
    <property type="evidence" value="ECO:0007669"/>
    <property type="project" value="TreeGrafter"/>
</dbReference>
<protein>
    <recommendedName>
        <fullName evidence="4">HTH La-type RNA-binding domain-containing protein</fullName>
    </recommendedName>
</protein>
<dbReference type="InterPro" id="IPR036388">
    <property type="entry name" value="WH-like_DNA-bd_sf"/>
</dbReference>
<dbReference type="PANTHER" id="PTHR22792">
    <property type="entry name" value="LUPUS LA PROTEIN-RELATED"/>
    <property type="match status" value="1"/>
</dbReference>
<reference evidence="5 6" key="1">
    <citation type="submission" date="2019-10" db="EMBL/GenBank/DDBJ databases">
        <authorList>
            <person name="Palmer J.M."/>
        </authorList>
    </citation>
    <scope>NUCLEOTIDE SEQUENCE [LARGE SCALE GENOMIC DNA]</scope>
    <source>
        <strain evidence="5 6">TWF696</strain>
    </source>
</reference>
<dbReference type="Pfam" id="PF05383">
    <property type="entry name" value="La"/>
    <property type="match status" value="1"/>
</dbReference>
<dbReference type="SMART" id="SM00715">
    <property type="entry name" value="LA"/>
    <property type="match status" value="1"/>
</dbReference>
<dbReference type="SUPFAM" id="SSF46785">
    <property type="entry name" value="Winged helix' DNA-binding domain"/>
    <property type="match status" value="1"/>
</dbReference>
<feature type="compositionally biased region" description="Basic and acidic residues" evidence="3">
    <location>
        <begin position="35"/>
        <end position="54"/>
    </location>
</feature>
<feature type="compositionally biased region" description="Low complexity" evidence="3">
    <location>
        <begin position="12"/>
        <end position="34"/>
    </location>
</feature>
<dbReference type="PROSITE" id="PS50961">
    <property type="entry name" value="HTH_LA"/>
    <property type="match status" value="1"/>
</dbReference>
<feature type="compositionally biased region" description="Basic and acidic residues" evidence="3">
    <location>
        <begin position="421"/>
        <end position="433"/>
    </location>
</feature>
<dbReference type="PANTHER" id="PTHR22792:SF132">
    <property type="entry name" value="LA-RELATED PROTEIN 1"/>
    <property type="match status" value="1"/>
</dbReference>
<dbReference type="AlphaFoldDB" id="A0AAV9U425"/>
<feature type="compositionally biased region" description="Low complexity" evidence="3">
    <location>
        <begin position="1148"/>
        <end position="1160"/>
    </location>
</feature>
<evidence type="ECO:0000256" key="3">
    <source>
        <dbReference type="SAM" id="MobiDB-lite"/>
    </source>
</evidence>
<dbReference type="GO" id="GO:0000339">
    <property type="term" value="F:RNA cap binding"/>
    <property type="evidence" value="ECO:0007669"/>
    <property type="project" value="InterPro"/>
</dbReference>
<dbReference type="InterPro" id="IPR006607">
    <property type="entry name" value="DM15"/>
</dbReference>
<feature type="compositionally biased region" description="Polar residues" evidence="3">
    <location>
        <begin position="197"/>
        <end position="211"/>
    </location>
</feature>
<dbReference type="InterPro" id="IPR006630">
    <property type="entry name" value="La_HTH"/>
</dbReference>
<name>A0AAV9U425_9PEZI</name>
<accession>A0AAV9U425</accession>
<feature type="compositionally biased region" description="Basic and acidic residues" evidence="3">
    <location>
        <begin position="288"/>
        <end position="318"/>
    </location>
</feature>
<dbReference type="EMBL" id="JAVHNQ010000012">
    <property type="protein sequence ID" value="KAK6335562.1"/>
    <property type="molecule type" value="Genomic_DNA"/>
</dbReference>
<evidence type="ECO:0000313" key="6">
    <source>
        <dbReference type="Proteomes" id="UP001375240"/>
    </source>
</evidence>
<evidence type="ECO:0000259" key="4">
    <source>
        <dbReference type="PROSITE" id="PS50961"/>
    </source>
</evidence>
<feature type="compositionally biased region" description="Basic and acidic residues" evidence="3">
    <location>
        <begin position="445"/>
        <end position="456"/>
    </location>
</feature>
<feature type="compositionally biased region" description="Polar residues" evidence="3">
    <location>
        <begin position="102"/>
        <end position="115"/>
    </location>
</feature>
<gene>
    <name evidence="5" type="ORF">TWF696_002333</name>
</gene>
<dbReference type="InterPro" id="IPR036390">
    <property type="entry name" value="WH_DNA-bd_sf"/>
</dbReference>
<proteinExistence type="predicted"/>
<feature type="compositionally biased region" description="Low complexity" evidence="3">
    <location>
        <begin position="360"/>
        <end position="378"/>
    </location>
</feature>
<dbReference type="GO" id="GO:0010494">
    <property type="term" value="C:cytoplasmic stress granule"/>
    <property type="evidence" value="ECO:0007669"/>
    <property type="project" value="TreeGrafter"/>
</dbReference>
<feature type="compositionally biased region" description="Basic and acidic residues" evidence="3">
    <location>
        <begin position="149"/>
        <end position="171"/>
    </location>
</feature>
<feature type="region of interest" description="Disordered" evidence="3">
    <location>
        <begin position="1"/>
        <end position="604"/>
    </location>
</feature>